<dbReference type="Pfam" id="PF00202">
    <property type="entry name" value="Aminotran_3"/>
    <property type="match status" value="1"/>
</dbReference>
<dbReference type="SUPFAM" id="SSF53383">
    <property type="entry name" value="PLP-dependent transferases"/>
    <property type="match status" value="1"/>
</dbReference>
<dbReference type="Gene3D" id="3.40.640.10">
    <property type="entry name" value="Type I PLP-dependent aspartate aminotransferase-like (Major domain)"/>
    <property type="match status" value="1"/>
</dbReference>
<dbReference type="Gene3D" id="3.90.1150.10">
    <property type="entry name" value="Aspartate Aminotransferase, domain 1"/>
    <property type="match status" value="1"/>
</dbReference>
<evidence type="ECO:0000313" key="5">
    <source>
        <dbReference type="EMBL" id="CAB4997583.1"/>
    </source>
</evidence>
<keyword evidence="4" id="KW-0663">Pyridoxal phosphate</keyword>
<organism evidence="5">
    <name type="scientific">freshwater metagenome</name>
    <dbReference type="NCBI Taxonomy" id="449393"/>
    <lineage>
        <taxon>unclassified sequences</taxon>
        <taxon>metagenomes</taxon>
        <taxon>ecological metagenomes</taxon>
    </lineage>
</organism>
<dbReference type="GO" id="GO:0008483">
    <property type="term" value="F:transaminase activity"/>
    <property type="evidence" value="ECO:0007669"/>
    <property type="project" value="UniProtKB-KW"/>
</dbReference>
<dbReference type="EMBL" id="CAFBOY010000057">
    <property type="protein sequence ID" value="CAB4997583.1"/>
    <property type="molecule type" value="Genomic_DNA"/>
</dbReference>
<dbReference type="InterPro" id="IPR015422">
    <property type="entry name" value="PyrdxlP-dep_Trfase_small"/>
</dbReference>
<dbReference type="InterPro" id="IPR050103">
    <property type="entry name" value="Class-III_PLP-dep_AT"/>
</dbReference>
<sequence length="173" mass="18077">MFAVEHENIEPDMIITAKGIAGGLPLAAVTARAEIMDSSHVGGLGGTYGGNPVVCAAALAVIETIEQEKLVDRAAHIGTILFDSLNALKAKYPIIGEVRGRGAMVAIELVHTGTKDPNPEAMAKVIKYCQSKGVLILTAGTYGNVIRFLPPLVITDELLKDALGVLAEGFATL</sequence>
<gene>
    <name evidence="5" type="ORF">UFOPK4022_00552</name>
</gene>
<dbReference type="InterPro" id="IPR005814">
    <property type="entry name" value="Aminotrans_3"/>
</dbReference>
<comment type="cofactor">
    <cofactor evidence="1">
        <name>pyridoxal 5'-phosphate</name>
        <dbReference type="ChEBI" id="CHEBI:597326"/>
    </cofactor>
</comment>
<keyword evidence="3" id="KW-0808">Transferase</keyword>
<dbReference type="FunFam" id="3.90.1150.10:FF:000022">
    <property type="entry name" value="4-aminobutyrate aminotransferase"/>
    <property type="match status" value="1"/>
</dbReference>
<evidence type="ECO:0000256" key="3">
    <source>
        <dbReference type="ARBA" id="ARBA00022679"/>
    </source>
</evidence>
<keyword evidence="2" id="KW-0032">Aminotransferase</keyword>
<evidence type="ECO:0000256" key="1">
    <source>
        <dbReference type="ARBA" id="ARBA00001933"/>
    </source>
</evidence>
<protein>
    <submittedName>
        <fullName evidence="5">Unannotated protein</fullName>
    </submittedName>
</protein>
<dbReference type="InterPro" id="IPR015421">
    <property type="entry name" value="PyrdxlP-dep_Trfase_major"/>
</dbReference>
<dbReference type="PANTHER" id="PTHR11986:SF79">
    <property type="entry name" value="ACETYLORNITHINE AMINOTRANSFERASE, MITOCHONDRIAL"/>
    <property type="match status" value="1"/>
</dbReference>
<proteinExistence type="predicted"/>
<evidence type="ECO:0000256" key="2">
    <source>
        <dbReference type="ARBA" id="ARBA00022576"/>
    </source>
</evidence>
<name>A0A6J7P397_9ZZZZ</name>
<dbReference type="GO" id="GO:0030170">
    <property type="term" value="F:pyridoxal phosphate binding"/>
    <property type="evidence" value="ECO:0007669"/>
    <property type="project" value="InterPro"/>
</dbReference>
<accession>A0A6J7P397</accession>
<dbReference type="InterPro" id="IPR015424">
    <property type="entry name" value="PyrdxlP-dep_Trfase"/>
</dbReference>
<dbReference type="GO" id="GO:0042802">
    <property type="term" value="F:identical protein binding"/>
    <property type="evidence" value="ECO:0007669"/>
    <property type="project" value="TreeGrafter"/>
</dbReference>
<reference evidence="5" key="1">
    <citation type="submission" date="2020-05" db="EMBL/GenBank/DDBJ databases">
        <authorList>
            <person name="Chiriac C."/>
            <person name="Salcher M."/>
            <person name="Ghai R."/>
            <person name="Kavagutti S V."/>
        </authorList>
    </citation>
    <scope>NUCLEOTIDE SEQUENCE</scope>
</reference>
<evidence type="ECO:0000256" key="4">
    <source>
        <dbReference type="ARBA" id="ARBA00022898"/>
    </source>
</evidence>
<dbReference type="AlphaFoldDB" id="A0A6J7P397"/>
<dbReference type="PANTHER" id="PTHR11986">
    <property type="entry name" value="AMINOTRANSFERASE CLASS III"/>
    <property type="match status" value="1"/>
</dbReference>